<sequence length="106" mass="11918">MMKTLIKPLMLALSLLPLSALGCEMPEMSEYDTVSCLVDDLAKVAKNNKWGFAHKNGKQIIPIQYDDVLDFKEGLVGVSQNGKWGYIDKTGKMIIPIQYDFAFNFL</sequence>
<accession>A0A1V4H2A0</accession>
<evidence type="ECO:0000313" key="3">
    <source>
        <dbReference type="Proteomes" id="UP000191025"/>
    </source>
</evidence>
<keyword evidence="1" id="KW-0732">Signal</keyword>
<proteinExistence type="predicted"/>
<dbReference type="Proteomes" id="UP000191025">
    <property type="component" value="Unassembled WGS sequence"/>
</dbReference>
<dbReference type="AlphaFoldDB" id="A0A1V4H2A0"/>
<gene>
    <name evidence="2" type="ORF">B5J94_01500</name>
</gene>
<feature type="chain" id="PRO_5012911991" description="KWG Leptospira" evidence="1">
    <location>
        <begin position="23"/>
        <end position="106"/>
    </location>
</feature>
<organism evidence="2 3">
    <name type="scientific">Moraxella lacunata</name>
    <dbReference type="NCBI Taxonomy" id="477"/>
    <lineage>
        <taxon>Bacteria</taxon>
        <taxon>Pseudomonadati</taxon>
        <taxon>Pseudomonadota</taxon>
        <taxon>Gammaproteobacteria</taxon>
        <taxon>Moraxellales</taxon>
        <taxon>Moraxellaceae</taxon>
        <taxon>Moraxella</taxon>
    </lineage>
</organism>
<dbReference type="EMBL" id="MXAN01000008">
    <property type="protein sequence ID" value="OPH39052.1"/>
    <property type="molecule type" value="Genomic_DNA"/>
</dbReference>
<dbReference type="SUPFAM" id="SSF69360">
    <property type="entry name" value="Cell wall binding repeat"/>
    <property type="match status" value="1"/>
</dbReference>
<comment type="caution">
    <text evidence="2">The sequence shown here is derived from an EMBL/GenBank/DDBJ whole genome shotgun (WGS) entry which is preliminary data.</text>
</comment>
<feature type="signal peptide" evidence="1">
    <location>
        <begin position="1"/>
        <end position="22"/>
    </location>
</feature>
<name>A0A1V4H2A0_MORLA</name>
<dbReference type="PANTHER" id="PTHR37841:SF1">
    <property type="entry name" value="DUF3298 DOMAIN-CONTAINING PROTEIN"/>
    <property type="match status" value="1"/>
</dbReference>
<reference evidence="3" key="1">
    <citation type="submission" date="2017-03" db="EMBL/GenBank/DDBJ databases">
        <title>Draft genome sequence of Moraxella equi CCUG 4950T type strain.</title>
        <authorList>
            <person name="Salva-Serra F."/>
            <person name="Engstrom-Jakobsson H."/>
            <person name="Thorell K."/>
            <person name="Jaen-Luchoro D."/>
            <person name="Gonzales-Siles L."/>
            <person name="Karlsson R."/>
            <person name="Yazdan S."/>
            <person name="Boulund F."/>
            <person name="Johnning A."/>
            <person name="Engstrand L."/>
            <person name="Kristiansson E."/>
            <person name="Moore E."/>
        </authorList>
    </citation>
    <scope>NUCLEOTIDE SEQUENCE [LARGE SCALE GENOMIC DNA]</scope>
    <source>
        <strain evidence="3">CCUG 4441</strain>
    </source>
</reference>
<protein>
    <recommendedName>
        <fullName evidence="4">KWG Leptospira</fullName>
    </recommendedName>
</protein>
<dbReference type="PANTHER" id="PTHR37841">
    <property type="entry name" value="GLR2918 PROTEIN"/>
    <property type="match status" value="1"/>
</dbReference>
<dbReference type="Pfam" id="PF14903">
    <property type="entry name" value="WG_beta_rep"/>
    <property type="match status" value="1"/>
</dbReference>
<evidence type="ECO:0008006" key="4">
    <source>
        <dbReference type="Google" id="ProtNLM"/>
    </source>
</evidence>
<evidence type="ECO:0000313" key="2">
    <source>
        <dbReference type="EMBL" id="OPH39052.1"/>
    </source>
</evidence>
<evidence type="ECO:0000256" key="1">
    <source>
        <dbReference type="SAM" id="SignalP"/>
    </source>
</evidence>
<dbReference type="PROSITE" id="PS51257">
    <property type="entry name" value="PROKAR_LIPOPROTEIN"/>
    <property type="match status" value="1"/>
</dbReference>
<dbReference type="InterPro" id="IPR032774">
    <property type="entry name" value="WG_beta_rep"/>
</dbReference>